<dbReference type="EMBL" id="QNRR01000014">
    <property type="protein sequence ID" value="RBP37318.1"/>
    <property type="molecule type" value="Genomic_DNA"/>
</dbReference>
<dbReference type="PANTHER" id="PTHR36930">
    <property type="entry name" value="METAL-SULFUR CLUSTER BIOSYNTHESIS PROTEINS YUAD-RELATED"/>
    <property type="match status" value="1"/>
</dbReference>
<dbReference type="InterPro" id="IPR052716">
    <property type="entry name" value="MOSC_domain"/>
</dbReference>
<dbReference type="GO" id="GO:0030170">
    <property type="term" value="F:pyridoxal phosphate binding"/>
    <property type="evidence" value="ECO:0007669"/>
    <property type="project" value="InterPro"/>
</dbReference>
<dbReference type="Pfam" id="PF03473">
    <property type="entry name" value="MOSC"/>
    <property type="match status" value="1"/>
</dbReference>
<evidence type="ECO:0000313" key="3">
    <source>
        <dbReference type="Proteomes" id="UP000253426"/>
    </source>
</evidence>
<gene>
    <name evidence="2" type="ORF">DES53_11456</name>
</gene>
<dbReference type="Gene3D" id="2.40.33.20">
    <property type="entry name" value="PK beta-barrel domain-like"/>
    <property type="match status" value="1"/>
</dbReference>
<reference evidence="2 3" key="1">
    <citation type="submission" date="2018-06" db="EMBL/GenBank/DDBJ databases">
        <title>Genomic Encyclopedia of Type Strains, Phase IV (KMG-IV): sequencing the most valuable type-strain genomes for metagenomic binning, comparative biology and taxonomic classification.</title>
        <authorList>
            <person name="Goeker M."/>
        </authorList>
    </citation>
    <scope>NUCLEOTIDE SEQUENCE [LARGE SCALE GENOMIC DNA]</scope>
    <source>
        <strain evidence="2 3">DSM 25532</strain>
    </source>
</reference>
<feature type="domain" description="MOSC" evidence="1">
    <location>
        <begin position="28"/>
        <end position="152"/>
    </location>
</feature>
<dbReference type="GO" id="GO:0003824">
    <property type="term" value="F:catalytic activity"/>
    <property type="evidence" value="ECO:0007669"/>
    <property type="project" value="InterPro"/>
</dbReference>
<dbReference type="PROSITE" id="PS51340">
    <property type="entry name" value="MOSC"/>
    <property type="match status" value="1"/>
</dbReference>
<keyword evidence="3" id="KW-1185">Reference proteome</keyword>
<evidence type="ECO:0000313" key="2">
    <source>
        <dbReference type="EMBL" id="RBP37318.1"/>
    </source>
</evidence>
<organism evidence="2 3">
    <name type="scientific">Roseimicrobium gellanilyticum</name>
    <dbReference type="NCBI Taxonomy" id="748857"/>
    <lineage>
        <taxon>Bacteria</taxon>
        <taxon>Pseudomonadati</taxon>
        <taxon>Verrucomicrobiota</taxon>
        <taxon>Verrucomicrobiia</taxon>
        <taxon>Verrucomicrobiales</taxon>
        <taxon>Verrucomicrobiaceae</taxon>
        <taxon>Roseimicrobium</taxon>
    </lineage>
</organism>
<dbReference type="InterPro" id="IPR011037">
    <property type="entry name" value="Pyrv_Knase-like_insert_dom_sf"/>
</dbReference>
<dbReference type="AlphaFoldDB" id="A0A366H5H2"/>
<accession>A0A366H5H2</accession>
<comment type="caution">
    <text evidence="2">The sequence shown here is derived from an EMBL/GenBank/DDBJ whole genome shotgun (WGS) entry which is preliminary data.</text>
</comment>
<name>A0A366H5H2_9BACT</name>
<dbReference type="SUPFAM" id="SSF50800">
    <property type="entry name" value="PK beta-barrel domain-like"/>
    <property type="match status" value="1"/>
</dbReference>
<dbReference type="PANTHER" id="PTHR36930:SF1">
    <property type="entry name" value="MOSC DOMAIN-CONTAINING PROTEIN"/>
    <property type="match status" value="1"/>
</dbReference>
<sequence length="152" mass="17055">MIIRHIYISPAHIFVGHHGKPAGETPMEEVVEVECVAGKGLRGDRYFDFKENFKGQATFFSEEVYERLCEQMQVTDKDPSVFRRNIIVRGADLNSLIGAEFDVQGVRFIGTQEAAPCYWMNQAFGEGAEQLLKGNGGLRARILSDGMLRRNG</sequence>
<dbReference type="OrthoDB" id="192945at2"/>
<dbReference type="InterPro" id="IPR005302">
    <property type="entry name" value="MoCF_Sase_C"/>
</dbReference>
<dbReference type="Proteomes" id="UP000253426">
    <property type="component" value="Unassembled WGS sequence"/>
</dbReference>
<proteinExistence type="predicted"/>
<dbReference type="RefSeq" id="WP_113961546.1">
    <property type="nucleotide sequence ID" value="NZ_QNRR01000014.1"/>
</dbReference>
<dbReference type="GO" id="GO:0030151">
    <property type="term" value="F:molybdenum ion binding"/>
    <property type="evidence" value="ECO:0007669"/>
    <property type="project" value="InterPro"/>
</dbReference>
<evidence type="ECO:0000259" key="1">
    <source>
        <dbReference type="PROSITE" id="PS51340"/>
    </source>
</evidence>
<protein>
    <recommendedName>
        <fullName evidence="1">MOSC domain-containing protein</fullName>
    </recommendedName>
</protein>